<dbReference type="GO" id="GO:0016757">
    <property type="term" value="F:glycosyltransferase activity"/>
    <property type="evidence" value="ECO:0007669"/>
    <property type="project" value="TreeGrafter"/>
</dbReference>
<keyword evidence="3" id="KW-1185">Reference proteome</keyword>
<reference evidence="3" key="1">
    <citation type="submission" date="2017-04" db="EMBL/GenBank/DDBJ databases">
        <authorList>
            <person name="Varghese N."/>
            <person name="Submissions S."/>
        </authorList>
    </citation>
    <scope>NUCLEOTIDE SEQUENCE [LARGE SCALE GENOMIC DNA]</scope>
    <source>
        <strain evidence="3">DSM 22618</strain>
    </source>
</reference>
<evidence type="ECO:0000313" key="3">
    <source>
        <dbReference type="Proteomes" id="UP000192920"/>
    </source>
</evidence>
<accession>A0A1Y6BGQ3</accession>
<dbReference type="Proteomes" id="UP000192920">
    <property type="component" value="Unassembled WGS sequence"/>
</dbReference>
<dbReference type="Pfam" id="PF13692">
    <property type="entry name" value="Glyco_trans_1_4"/>
    <property type="match status" value="1"/>
</dbReference>
<protein>
    <submittedName>
        <fullName evidence="2">Glycosyltransferase involved in cell wall bisynthesis</fullName>
    </submittedName>
</protein>
<keyword evidence="1 2" id="KW-0808">Transferase</keyword>
<organism evidence="2 3">
    <name type="scientific">Pseudogulbenkiania subflava DSM 22618</name>
    <dbReference type="NCBI Taxonomy" id="1123014"/>
    <lineage>
        <taxon>Bacteria</taxon>
        <taxon>Pseudomonadati</taxon>
        <taxon>Pseudomonadota</taxon>
        <taxon>Betaproteobacteria</taxon>
        <taxon>Neisseriales</taxon>
        <taxon>Chromobacteriaceae</taxon>
        <taxon>Pseudogulbenkiania</taxon>
    </lineage>
</organism>
<dbReference type="Gene3D" id="3.40.50.2000">
    <property type="entry name" value="Glycogen Phosphorylase B"/>
    <property type="match status" value="1"/>
</dbReference>
<evidence type="ECO:0000313" key="2">
    <source>
        <dbReference type="EMBL" id="SMF10670.1"/>
    </source>
</evidence>
<dbReference type="PANTHER" id="PTHR46401:SF2">
    <property type="entry name" value="GLYCOSYLTRANSFERASE WBBK-RELATED"/>
    <property type="match status" value="1"/>
</dbReference>
<dbReference type="AlphaFoldDB" id="A0A1Y6BGQ3"/>
<evidence type="ECO:0000256" key="1">
    <source>
        <dbReference type="ARBA" id="ARBA00022679"/>
    </source>
</evidence>
<proteinExistence type="predicted"/>
<gene>
    <name evidence="2" type="ORF">SAMN02745746_01325</name>
</gene>
<sequence length="371" mass="40756">MKRFLINASNLHVGGGVQVATSVIGELTLLPALPAGLVVWASDVVDANLRQLGYDLSALPAYEVVNSFGLKMLRSPLARRMQAFDAVLTVFGPLYVWRLTAANITGFAQAWIICPDNDAYRALGWRQSLQARLKFAVQAAFFRRADMLLVELDHVRDGLLRHGLASASSIRVVRNCLSSLYLSPQSWQPVAVDDTGCDIRLGFVGRNYPHKNTRIFPALIEILRREHGIRASVHVTFTNEEWAACDETFRAAVSNAGSLAVAQCPAFYRSMDAVIFPSLLECFSATPLEAMVMERPLFASDRPFNRDVCAEHAHYFDPLDPADAAAKIAAYLKGGNDRSTALHAASQHALSFSNASDRARQYLECLVASAQ</sequence>
<dbReference type="PANTHER" id="PTHR46401">
    <property type="entry name" value="GLYCOSYLTRANSFERASE WBBK-RELATED"/>
    <property type="match status" value="1"/>
</dbReference>
<dbReference type="EMBL" id="FXAG01000005">
    <property type="protein sequence ID" value="SMF10670.1"/>
    <property type="molecule type" value="Genomic_DNA"/>
</dbReference>
<name>A0A1Y6BGQ3_9NEIS</name>
<dbReference type="SUPFAM" id="SSF53756">
    <property type="entry name" value="UDP-Glycosyltransferase/glycogen phosphorylase"/>
    <property type="match status" value="1"/>
</dbReference>
<dbReference type="STRING" id="1123014.SAMN02745746_01325"/>